<sequence>MDMKRDYYEDIQLCRSWTVRVATILLLALLAAIPFLVGNYTLYILNYSFALFVFWTVRW</sequence>
<keyword evidence="3" id="KW-1185">Reference proteome</keyword>
<feature type="transmembrane region" description="Helical" evidence="1">
    <location>
        <begin position="21"/>
        <end position="45"/>
    </location>
</feature>
<dbReference type="EMBL" id="CP003360">
    <property type="protein sequence ID" value="AFM26963.1"/>
    <property type="molecule type" value="Genomic_DNA"/>
</dbReference>
<reference evidence="3" key="1">
    <citation type="submission" date="2012-06" db="EMBL/GenBank/DDBJ databases">
        <title>Complete sequence of chromosome of Desulfomonile tiedjei DSM 6799.</title>
        <authorList>
            <person name="Lucas S."/>
            <person name="Copeland A."/>
            <person name="Lapidus A."/>
            <person name="Glavina del Rio T."/>
            <person name="Dalin E."/>
            <person name="Tice H."/>
            <person name="Bruce D."/>
            <person name="Goodwin L."/>
            <person name="Pitluck S."/>
            <person name="Peters L."/>
            <person name="Ovchinnikova G."/>
            <person name="Zeytun A."/>
            <person name="Lu M."/>
            <person name="Kyrpides N."/>
            <person name="Mavromatis K."/>
            <person name="Ivanova N."/>
            <person name="Brettin T."/>
            <person name="Detter J.C."/>
            <person name="Han C."/>
            <person name="Larimer F."/>
            <person name="Land M."/>
            <person name="Hauser L."/>
            <person name="Markowitz V."/>
            <person name="Cheng J.-F."/>
            <person name="Hugenholtz P."/>
            <person name="Woyke T."/>
            <person name="Wu D."/>
            <person name="Spring S."/>
            <person name="Schroeder M."/>
            <person name="Brambilla E."/>
            <person name="Klenk H.-P."/>
            <person name="Eisen J.A."/>
        </authorList>
    </citation>
    <scope>NUCLEOTIDE SEQUENCE [LARGE SCALE GENOMIC DNA]</scope>
    <source>
        <strain evidence="3">ATCC 49306 / DSM 6799 / DCB-1</strain>
    </source>
</reference>
<proteinExistence type="predicted"/>
<dbReference type="AlphaFoldDB" id="I4CBM2"/>
<dbReference type="KEGG" id="dti:Desti_4330"/>
<keyword evidence="1" id="KW-0472">Membrane</keyword>
<evidence type="ECO:0000313" key="2">
    <source>
        <dbReference type="EMBL" id="AFM26963.1"/>
    </source>
</evidence>
<name>I4CBM2_DESTA</name>
<keyword evidence="1" id="KW-0812">Transmembrane</keyword>
<protein>
    <submittedName>
        <fullName evidence="2">Uncharacterized protein</fullName>
    </submittedName>
</protein>
<organism evidence="2 3">
    <name type="scientific">Desulfomonile tiedjei (strain ATCC 49306 / DSM 6799 / DCB-1)</name>
    <dbReference type="NCBI Taxonomy" id="706587"/>
    <lineage>
        <taxon>Bacteria</taxon>
        <taxon>Pseudomonadati</taxon>
        <taxon>Thermodesulfobacteriota</taxon>
        <taxon>Desulfomonilia</taxon>
        <taxon>Desulfomonilales</taxon>
        <taxon>Desulfomonilaceae</taxon>
        <taxon>Desulfomonile</taxon>
    </lineage>
</organism>
<dbReference type="STRING" id="706587.Desti_4330"/>
<keyword evidence="1" id="KW-1133">Transmembrane helix</keyword>
<accession>I4CBM2</accession>
<dbReference type="HOGENOM" id="CLU_2952971_0_0_7"/>
<evidence type="ECO:0000256" key="1">
    <source>
        <dbReference type="SAM" id="Phobius"/>
    </source>
</evidence>
<evidence type="ECO:0000313" key="3">
    <source>
        <dbReference type="Proteomes" id="UP000006055"/>
    </source>
</evidence>
<gene>
    <name evidence="2" type="ordered locus">Desti_4330</name>
</gene>
<dbReference type="Proteomes" id="UP000006055">
    <property type="component" value="Chromosome"/>
</dbReference>